<keyword evidence="3" id="KW-0540">Nuclease</keyword>
<protein>
    <recommendedName>
        <fullName evidence="9">Integrase catalytic domain-containing protein</fullName>
    </recommendedName>
</protein>
<dbReference type="GO" id="GO:0003676">
    <property type="term" value="F:nucleic acid binding"/>
    <property type="evidence" value="ECO:0007669"/>
    <property type="project" value="InterPro"/>
</dbReference>
<gene>
    <name evidence="10" type="ORF">AALP_AAs71159U000100</name>
</gene>
<keyword evidence="1" id="KW-0808">Transferase</keyword>
<dbReference type="Pfam" id="PF00665">
    <property type="entry name" value="rve"/>
    <property type="match status" value="1"/>
</dbReference>
<proteinExistence type="predicted"/>
<sequence>MDQVAAERAELDRQRVELERQRAEIEHLAQANLVPRGVVVNQRTLGDYYRPEEHYANRAAIRPPRFDRRDFELKPAYFSLVAQHQFHGHPSEHPMDHLEMFEDLASSIKAINVSEDYIMCKLFPFSLAGEAASWLKQLEPGSLTNWRDTKSAFLSHFYDESRSEDLRAKISTFAQNKKESFKAAWERFKGYQRDCPHHGFTEVQLLGIFYRGLDLRHQVTLDASSNGNFKTRFPADCFELIKNVSTSNSTKKIDEERRREADRSGGAEIAEGTLEQIHEGQQSLTVNVNGKIDGLYTTLNGKMDGFYTDLNGKIEALTRTYANPRQHGVAAITTRSGKVVKPNLQKTPSDQLIHELEDEENAEIFAQDPPSIDAQEEQRSTGEKIPNSVPTLPRRNIDEGLTKIAHVDRRKDTAVDRRESQKPESLQVPTDVVERVYQPKIPYPRTQKRSKQELEELRCKAIMDKLRIEIPFLDVMKLSPVIRRYVKRMVTKSFCVEEGVAMISEQVSAIIINKIPEKLTDPGGFVLDCLIFTDRFPRSLCDLGSSINLMPLSVAISLGMTDFQPTRISLILADRSVRIPEGILEDVPIKVGDCLIPTDFVVLQYHEEPKDPLILGRPFLATAGAMIDVKGRRITLSVGDLEIKLDMDQLVKKPTIDGQTYYVDTLTDIAQEVFNETHPTDALERTLIRSIAETEELDETAMGYARLLDSNEKVTKMVANMELCEGSEKIAKNDDWSEENAPKVELKQLPAGLRYAFIGPNSTYPVIVCASLNNAELTLLLSKLRKFRKALGYSLDDIAGISPDLCMHKIHLEDDAKSSIEHQKRLNLNLQEVVKKEIMKLLAAGIIYPISDSPWISPVHVVPKKGGVTVVKNEKNELMIKHALVSAPIVQPPDWDLPFEVIVHTDHSALKYLMEKKDAKPRLLRWILLLQEFDIEVKDKKGVENGVADHLSRIRVEDNVPIDDFFPEEGVNFIENIANYLAADDPPTDLKGRCIAEEETRRVLYHCHGSEYAGHFATFKTASKVLQVGFWWPTLFKDAHSFVSECDACQRRCKISRRHEMPQNFILEVELFDCWGIDFMGPFPSSYGNNYILVAVDYVSKWVEAIASPKNKAGVVVKLFKTIIFPRFGVPRVVISDGGTNFINKVFDRLLAKYGVHHRVASPYHPQTSGQVEVSNRQIKEILEKTVNSTRKDWSIKLDDALWAYRTAFKMPLGTTPFHLLYGKACHLPVELEHKAAWAVKKYNFDIKPATKRRKIQLNELDEIRFHAYENSKLYKERTKAYHDKRIISRTFEPNDQVLLDNSRLSLFPGSVPNQPQRIASPWPRLEGTKFPIRQRYGNLKIIFADRAVLNRPISETWDEYDTLLYNEWLGVTLKPTRVADEKVLRDFGIYDEVRRFLARAGLGHIAIRQHKLHPNLVRQFFASVRVYYDDGVETAQTGHLTFMAKGVRYRVSFLDICQIFGFQLHHTTTTLPNTFADMRTFWNLFAHGHYDSSGTPHTDIRHPTVRYLARLFANTILYKNEPGKMRIDELVLMFSCLRNDIAFPTGIPHLDVDANLGAVLAHQLMSVKNTPFTLSGSKSFQAGSLLTPIFEFCRIDTSNVSVEGSLTMDFAFLQKATWVQPGPYWIYRNAAGQHMVLWPVRELLSIRHGSPALAFQVDPDLVRQVARRSTSRTKASAPTGASTHASASRPAGEPQPEPLRFIDIPQRPMSQDDFQDFVVNGFERIWSAIARLANCSCVRPLTPPPVRPPSPRNDADDEA</sequence>
<keyword evidence="7" id="KW-0175">Coiled coil</keyword>
<evidence type="ECO:0000256" key="5">
    <source>
        <dbReference type="ARBA" id="ARBA00022801"/>
    </source>
</evidence>
<evidence type="ECO:0000256" key="8">
    <source>
        <dbReference type="SAM" id="MobiDB-lite"/>
    </source>
</evidence>
<feature type="region of interest" description="Disordered" evidence="8">
    <location>
        <begin position="1667"/>
        <end position="1702"/>
    </location>
</feature>
<evidence type="ECO:0000256" key="2">
    <source>
        <dbReference type="ARBA" id="ARBA00022695"/>
    </source>
</evidence>
<name>A0A087FZG0_ARAAL</name>
<keyword evidence="11" id="KW-1185">Reference proteome</keyword>
<evidence type="ECO:0000259" key="9">
    <source>
        <dbReference type="PROSITE" id="PS50994"/>
    </source>
</evidence>
<dbReference type="OrthoDB" id="1305902at2759"/>
<dbReference type="GO" id="GO:0004519">
    <property type="term" value="F:endonuclease activity"/>
    <property type="evidence" value="ECO:0007669"/>
    <property type="project" value="UniProtKB-KW"/>
</dbReference>
<accession>A0A087FZG0</accession>
<dbReference type="InterPro" id="IPR041588">
    <property type="entry name" value="Integrase_H2C2"/>
</dbReference>
<keyword evidence="4" id="KW-0255">Endonuclease</keyword>
<dbReference type="GO" id="GO:0016787">
    <property type="term" value="F:hydrolase activity"/>
    <property type="evidence" value="ECO:0007669"/>
    <property type="project" value="UniProtKB-KW"/>
</dbReference>
<dbReference type="InterPro" id="IPR021109">
    <property type="entry name" value="Peptidase_aspartic_dom_sf"/>
</dbReference>
<evidence type="ECO:0000313" key="10">
    <source>
        <dbReference type="EMBL" id="KFK23012.1"/>
    </source>
</evidence>
<dbReference type="Gene3D" id="3.30.420.10">
    <property type="entry name" value="Ribonuclease H-like superfamily/Ribonuclease H"/>
    <property type="match status" value="1"/>
</dbReference>
<dbReference type="InterPro" id="IPR004312">
    <property type="entry name" value="ATHILA_Orf1_C"/>
</dbReference>
<feature type="coiled-coil region" evidence="7">
    <location>
        <begin position="1"/>
        <end position="31"/>
    </location>
</feature>
<dbReference type="Gene3D" id="2.40.70.10">
    <property type="entry name" value="Acid Proteases"/>
    <property type="match status" value="1"/>
</dbReference>
<evidence type="ECO:0000256" key="1">
    <source>
        <dbReference type="ARBA" id="ARBA00022679"/>
    </source>
</evidence>
<dbReference type="eggNOG" id="KOG0017">
    <property type="taxonomic scope" value="Eukaryota"/>
</dbReference>
<evidence type="ECO:0000256" key="3">
    <source>
        <dbReference type="ARBA" id="ARBA00022722"/>
    </source>
</evidence>
<dbReference type="InterPro" id="IPR052160">
    <property type="entry name" value="Gypsy_RT_Integrase-like"/>
</dbReference>
<evidence type="ECO:0000256" key="6">
    <source>
        <dbReference type="ARBA" id="ARBA00022918"/>
    </source>
</evidence>
<dbReference type="InterPro" id="IPR041373">
    <property type="entry name" value="RT_RNaseH"/>
</dbReference>
<keyword evidence="5" id="KW-0378">Hydrolase</keyword>
<reference evidence="11" key="1">
    <citation type="journal article" date="2015" name="Nat. Plants">
        <title>Genome expansion of Arabis alpina linked with retrotransposition and reduced symmetric DNA methylation.</title>
        <authorList>
            <person name="Willing E.M."/>
            <person name="Rawat V."/>
            <person name="Mandakova T."/>
            <person name="Maumus F."/>
            <person name="James G.V."/>
            <person name="Nordstroem K.J."/>
            <person name="Becker C."/>
            <person name="Warthmann N."/>
            <person name="Chica C."/>
            <person name="Szarzynska B."/>
            <person name="Zytnicki M."/>
            <person name="Albani M.C."/>
            <person name="Kiefer C."/>
            <person name="Bergonzi S."/>
            <person name="Castaings L."/>
            <person name="Mateos J.L."/>
            <person name="Berns M.C."/>
            <person name="Bujdoso N."/>
            <person name="Piofczyk T."/>
            <person name="de Lorenzo L."/>
            <person name="Barrero-Sicilia C."/>
            <person name="Mateos I."/>
            <person name="Piednoel M."/>
            <person name="Hagmann J."/>
            <person name="Chen-Min-Tao R."/>
            <person name="Iglesias-Fernandez R."/>
            <person name="Schuster S.C."/>
            <person name="Alonso-Blanco C."/>
            <person name="Roudier F."/>
            <person name="Carbonero P."/>
            <person name="Paz-Ares J."/>
            <person name="Davis S.J."/>
            <person name="Pecinka A."/>
            <person name="Quesneville H."/>
            <person name="Colot V."/>
            <person name="Lysak M.A."/>
            <person name="Weigel D."/>
            <person name="Coupland G."/>
            <person name="Schneeberger K."/>
        </authorList>
    </citation>
    <scope>NUCLEOTIDE SEQUENCE [LARGE SCALE GENOMIC DNA]</scope>
    <source>
        <strain evidence="11">cv. Pajares</strain>
    </source>
</reference>
<feature type="region of interest" description="Disordered" evidence="8">
    <location>
        <begin position="371"/>
        <end position="395"/>
    </location>
</feature>
<evidence type="ECO:0000313" key="11">
    <source>
        <dbReference type="Proteomes" id="UP000029120"/>
    </source>
</evidence>
<dbReference type="EMBL" id="KL983355">
    <property type="protein sequence ID" value="KFK23012.1"/>
    <property type="molecule type" value="Genomic_DNA"/>
</dbReference>
<feature type="region of interest" description="Disordered" evidence="8">
    <location>
        <begin position="1739"/>
        <end position="1760"/>
    </location>
</feature>
<dbReference type="Pfam" id="PF17917">
    <property type="entry name" value="RT_RNaseH"/>
    <property type="match status" value="1"/>
</dbReference>
<keyword evidence="2" id="KW-0548">Nucleotidyltransferase</keyword>
<dbReference type="Gene3D" id="3.10.10.10">
    <property type="entry name" value="HIV Type 1 Reverse Transcriptase, subunit A, domain 1"/>
    <property type="match status" value="1"/>
</dbReference>
<feature type="compositionally biased region" description="Basic and acidic residues" evidence="8">
    <location>
        <begin position="408"/>
        <end position="422"/>
    </location>
</feature>
<dbReference type="InterPro" id="IPR005162">
    <property type="entry name" value="Retrotrans_gag_dom"/>
</dbReference>
<dbReference type="SUPFAM" id="SSF53098">
    <property type="entry name" value="Ribonuclease H-like"/>
    <property type="match status" value="1"/>
</dbReference>
<dbReference type="GO" id="GO:0003964">
    <property type="term" value="F:RNA-directed DNA polymerase activity"/>
    <property type="evidence" value="ECO:0007669"/>
    <property type="project" value="UniProtKB-KW"/>
</dbReference>
<dbReference type="InterPro" id="IPR001584">
    <property type="entry name" value="Integrase_cat-core"/>
</dbReference>
<keyword evidence="6" id="KW-0695">RNA-directed DNA polymerase</keyword>
<dbReference type="CDD" id="cd00303">
    <property type="entry name" value="retropepsin_like"/>
    <property type="match status" value="1"/>
</dbReference>
<dbReference type="Gene3D" id="1.10.340.70">
    <property type="match status" value="1"/>
</dbReference>
<dbReference type="InterPro" id="IPR012337">
    <property type="entry name" value="RNaseH-like_sf"/>
</dbReference>
<feature type="compositionally biased region" description="Polar residues" evidence="8">
    <location>
        <begin position="1673"/>
        <end position="1687"/>
    </location>
</feature>
<dbReference type="GO" id="GO:0015074">
    <property type="term" value="P:DNA integration"/>
    <property type="evidence" value="ECO:0007669"/>
    <property type="project" value="InterPro"/>
</dbReference>
<dbReference type="Gramene" id="KFK23012">
    <property type="protein sequence ID" value="KFK23012"/>
    <property type="gene ID" value="AALP_AAs71159U000100"/>
</dbReference>
<dbReference type="InterPro" id="IPR036397">
    <property type="entry name" value="RNaseH_sf"/>
</dbReference>
<dbReference type="PROSITE" id="PS50994">
    <property type="entry name" value="INTEGRASE"/>
    <property type="match status" value="1"/>
</dbReference>
<dbReference type="Pfam" id="PF03732">
    <property type="entry name" value="Retrotrans_gag"/>
    <property type="match status" value="1"/>
</dbReference>
<dbReference type="Proteomes" id="UP000029120">
    <property type="component" value="Unassembled WGS sequence"/>
</dbReference>
<organism evidence="10 11">
    <name type="scientific">Arabis alpina</name>
    <name type="common">Alpine rock-cress</name>
    <dbReference type="NCBI Taxonomy" id="50452"/>
    <lineage>
        <taxon>Eukaryota</taxon>
        <taxon>Viridiplantae</taxon>
        <taxon>Streptophyta</taxon>
        <taxon>Embryophyta</taxon>
        <taxon>Tracheophyta</taxon>
        <taxon>Spermatophyta</taxon>
        <taxon>Magnoliopsida</taxon>
        <taxon>eudicotyledons</taxon>
        <taxon>Gunneridae</taxon>
        <taxon>Pentapetalae</taxon>
        <taxon>rosids</taxon>
        <taxon>malvids</taxon>
        <taxon>Brassicales</taxon>
        <taxon>Brassicaceae</taxon>
        <taxon>Arabideae</taxon>
        <taxon>Arabis</taxon>
    </lineage>
</organism>
<dbReference type="Pfam" id="PF03078">
    <property type="entry name" value="ATHILA"/>
    <property type="match status" value="1"/>
</dbReference>
<feature type="domain" description="Integrase catalytic" evidence="9">
    <location>
        <begin position="1058"/>
        <end position="1225"/>
    </location>
</feature>
<feature type="region of interest" description="Disordered" evidence="8">
    <location>
        <begin position="408"/>
        <end position="428"/>
    </location>
</feature>
<evidence type="ECO:0000256" key="4">
    <source>
        <dbReference type="ARBA" id="ARBA00022759"/>
    </source>
</evidence>
<dbReference type="PANTHER" id="PTHR47266">
    <property type="entry name" value="ENDONUCLEASE-RELATED"/>
    <property type="match status" value="1"/>
</dbReference>
<feature type="compositionally biased region" description="Pro residues" evidence="8">
    <location>
        <begin position="1742"/>
        <end position="1752"/>
    </location>
</feature>
<evidence type="ECO:0000256" key="7">
    <source>
        <dbReference type="SAM" id="Coils"/>
    </source>
</evidence>
<dbReference type="InterPro" id="IPR043502">
    <property type="entry name" value="DNA/RNA_pol_sf"/>
</dbReference>
<dbReference type="Pfam" id="PF17921">
    <property type="entry name" value="Integrase_H2C2"/>
    <property type="match status" value="1"/>
</dbReference>
<dbReference type="OMA" id="NELMIKH"/>
<dbReference type="SUPFAM" id="SSF56672">
    <property type="entry name" value="DNA/RNA polymerases"/>
    <property type="match status" value="1"/>
</dbReference>